<dbReference type="GO" id="GO:0055088">
    <property type="term" value="P:lipid homeostasis"/>
    <property type="evidence" value="ECO:0007669"/>
    <property type="project" value="TreeGrafter"/>
</dbReference>
<gene>
    <name evidence="3" type="ORF">D9758_001819</name>
</gene>
<dbReference type="PANTHER" id="PTHR43173:SF19">
    <property type="entry name" value="AARF DOMAIN-CONTAINING PROTEIN KINASE 1"/>
    <property type="match status" value="1"/>
</dbReference>
<dbReference type="CDD" id="cd13969">
    <property type="entry name" value="ADCK1-like"/>
    <property type="match status" value="1"/>
</dbReference>
<dbReference type="Proteomes" id="UP000559256">
    <property type="component" value="Unassembled WGS sequence"/>
</dbReference>
<proteinExistence type="inferred from homology"/>
<name>A0A8H5GTC7_9AGAR</name>
<dbReference type="InterPro" id="IPR011009">
    <property type="entry name" value="Kinase-like_dom_sf"/>
</dbReference>
<comment type="similarity">
    <text evidence="1">Belongs to the protein kinase superfamily. ADCK protein kinase family.</text>
</comment>
<protein>
    <recommendedName>
        <fullName evidence="2">ABC1 atypical kinase-like domain-containing protein</fullName>
    </recommendedName>
</protein>
<evidence type="ECO:0000256" key="1">
    <source>
        <dbReference type="ARBA" id="ARBA00009670"/>
    </source>
</evidence>
<dbReference type="OrthoDB" id="427480at2759"/>
<reference evidence="3 4" key="1">
    <citation type="journal article" date="2020" name="ISME J.">
        <title>Uncovering the hidden diversity of litter-decomposition mechanisms in mushroom-forming fungi.</title>
        <authorList>
            <person name="Floudas D."/>
            <person name="Bentzer J."/>
            <person name="Ahren D."/>
            <person name="Johansson T."/>
            <person name="Persson P."/>
            <person name="Tunlid A."/>
        </authorList>
    </citation>
    <scope>NUCLEOTIDE SEQUENCE [LARGE SCALE GENOMIC DNA]</scope>
    <source>
        <strain evidence="3 4">CBS 291.85</strain>
    </source>
</reference>
<dbReference type="InterPro" id="IPR004147">
    <property type="entry name" value="ABC1_dom"/>
</dbReference>
<evidence type="ECO:0000313" key="4">
    <source>
        <dbReference type="Proteomes" id="UP000559256"/>
    </source>
</evidence>
<organism evidence="3 4">
    <name type="scientific">Tetrapyrgos nigripes</name>
    <dbReference type="NCBI Taxonomy" id="182062"/>
    <lineage>
        <taxon>Eukaryota</taxon>
        <taxon>Fungi</taxon>
        <taxon>Dikarya</taxon>
        <taxon>Basidiomycota</taxon>
        <taxon>Agaricomycotina</taxon>
        <taxon>Agaricomycetes</taxon>
        <taxon>Agaricomycetidae</taxon>
        <taxon>Agaricales</taxon>
        <taxon>Marasmiineae</taxon>
        <taxon>Marasmiaceae</taxon>
        <taxon>Tetrapyrgos</taxon>
    </lineage>
</organism>
<accession>A0A8H5GTC7</accession>
<dbReference type="InterPro" id="IPR051130">
    <property type="entry name" value="Mito_struct-func_regulator"/>
</dbReference>
<evidence type="ECO:0000313" key="3">
    <source>
        <dbReference type="EMBL" id="KAF5370737.1"/>
    </source>
</evidence>
<dbReference type="InterPro" id="IPR045307">
    <property type="entry name" value="ADCK1_dom"/>
</dbReference>
<dbReference type="GO" id="GO:0007005">
    <property type="term" value="P:mitochondrion organization"/>
    <property type="evidence" value="ECO:0007669"/>
    <property type="project" value="TreeGrafter"/>
</dbReference>
<evidence type="ECO:0000259" key="2">
    <source>
        <dbReference type="Pfam" id="PF03109"/>
    </source>
</evidence>
<keyword evidence="4" id="KW-1185">Reference proteome</keyword>
<sequence length="460" mass="52566">MASMIILPREWSSTMRPLQDQCDPTSYEDLQAMFISDLGNPIEDTFASFNSQPIGVASLAQVHVAVLKDGEKVAVKLQHPHLAEFADVDMKMVGRSLHAIKWVFPEFEFTWLGDEMRINLPKEMDFIHEASNAIRVANQFADLKTTLYIPKIITAHKRVLIMEFIEGSRPDNLEYLAAHNIDRNRISLELAKIFGQMIHLNGFFHADPHPGNLLIRPSPSSSKSPLNFEIVLLDHGQYFSLEPQTRINYSKFWLSLMKPASSTTLSERRHLAEVVANIPEELYPIFEAALTGRTQGSWDQSVDAMFNIPQTQSEEERDHIRNTVATQEGLIIDVFTLLRRVPRIMLMIFKVNDLLRGLDHDLMATHSNIRVFLVTAKYCMIAVWKDEKTRILNANAGLLSFMYQFVGSWWAFQRDYYTLTFVETAMDMQAYAVKFKAWLYGLRKGFRAAHHAAAGLIVDA</sequence>
<comment type="caution">
    <text evidence="3">The sequence shown here is derived from an EMBL/GenBank/DDBJ whole genome shotgun (WGS) entry which is preliminary data.</text>
</comment>
<dbReference type="EMBL" id="JAACJM010000010">
    <property type="protein sequence ID" value="KAF5370737.1"/>
    <property type="molecule type" value="Genomic_DNA"/>
</dbReference>
<dbReference type="SUPFAM" id="SSF56112">
    <property type="entry name" value="Protein kinase-like (PK-like)"/>
    <property type="match status" value="1"/>
</dbReference>
<dbReference type="AlphaFoldDB" id="A0A8H5GTC7"/>
<dbReference type="PANTHER" id="PTHR43173">
    <property type="entry name" value="ABC1 FAMILY PROTEIN"/>
    <property type="match status" value="1"/>
</dbReference>
<dbReference type="Pfam" id="PF03109">
    <property type="entry name" value="ABC1"/>
    <property type="match status" value="1"/>
</dbReference>
<dbReference type="GO" id="GO:0005743">
    <property type="term" value="C:mitochondrial inner membrane"/>
    <property type="evidence" value="ECO:0007669"/>
    <property type="project" value="TreeGrafter"/>
</dbReference>
<feature type="domain" description="ABC1 atypical kinase-like" evidence="2">
    <location>
        <begin position="18"/>
        <end position="259"/>
    </location>
</feature>